<dbReference type="Proteomes" id="UP001235343">
    <property type="component" value="Unassembled WGS sequence"/>
</dbReference>
<reference evidence="2 3" key="1">
    <citation type="submission" date="2023-06" db="EMBL/GenBank/DDBJ databases">
        <title>Aquibacillus rhizosphaerae LR5S19.</title>
        <authorList>
            <person name="Sun J.-Q."/>
        </authorList>
    </citation>
    <scope>NUCLEOTIDE SEQUENCE [LARGE SCALE GENOMIC DNA]</scope>
    <source>
        <strain evidence="2 3">LR5S19</strain>
    </source>
</reference>
<accession>A0ABT7LAV5</accession>
<evidence type="ECO:0000313" key="2">
    <source>
        <dbReference type="EMBL" id="MDL4842997.1"/>
    </source>
</evidence>
<protein>
    <recommendedName>
        <fullName evidence="4">t-SNARE coiled-coil homology domain-containing protein</fullName>
    </recommendedName>
</protein>
<dbReference type="RefSeq" id="WP_285934290.1">
    <property type="nucleotide sequence ID" value="NZ_JASTZU010000063.1"/>
</dbReference>
<feature type="coiled-coil region" evidence="1">
    <location>
        <begin position="93"/>
        <end position="201"/>
    </location>
</feature>
<sequence>MAVFINIGKHPDIFKNKKNIKEPNQQSFRVNYLTELINEQRNINQSFITSFSELKDVHERHYHMQASNWERIDKQFSELTERQSKQEQFEYQVKQWLSNLDKSENNLHAMLENEQILNKTILEQIKELSQSNQEIVRGLTEYDVYNNQLNEKVDLLFNQQDTLNDQFTNQVENQNEMIGRMENQEALLEKAVREINNIRSIVYERVSYLIEKIENSSLYNKFLTNTQKHSIEYTHEENEKKKEREKANR</sequence>
<keyword evidence="3" id="KW-1185">Reference proteome</keyword>
<organism evidence="2 3">
    <name type="scientific">Aquibacillus rhizosphaerae</name>
    <dbReference type="NCBI Taxonomy" id="3051431"/>
    <lineage>
        <taxon>Bacteria</taxon>
        <taxon>Bacillati</taxon>
        <taxon>Bacillota</taxon>
        <taxon>Bacilli</taxon>
        <taxon>Bacillales</taxon>
        <taxon>Bacillaceae</taxon>
        <taxon>Aquibacillus</taxon>
    </lineage>
</organism>
<dbReference type="EMBL" id="JASTZU010000063">
    <property type="protein sequence ID" value="MDL4842997.1"/>
    <property type="molecule type" value="Genomic_DNA"/>
</dbReference>
<evidence type="ECO:0000313" key="3">
    <source>
        <dbReference type="Proteomes" id="UP001235343"/>
    </source>
</evidence>
<name>A0ABT7LAV5_9BACI</name>
<keyword evidence="1" id="KW-0175">Coiled coil</keyword>
<gene>
    <name evidence="2" type="ORF">QQS35_21395</name>
</gene>
<proteinExistence type="predicted"/>
<evidence type="ECO:0008006" key="4">
    <source>
        <dbReference type="Google" id="ProtNLM"/>
    </source>
</evidence>
<comment type="caution">
    <text evidence="2">The sequence shown here is derived from an EMBL/GenBank/DDBJ whole genome shotgun (WGS) entry which is preliminary data.</text>
</comment>
<evidence type="ECO:0000256" key="1">
    <source>
        <dbReference type="SAM" id="Coils"/>
    </source>
</evidence>